<dbReference type="AlphaFoldDB" id="A0A9J6DE83"/>
<reference evidence="2" key="1">
    <citation type="journal article" date="2020" name="Cell">
        <title>Large-Scale Comparative Analyses of Tick Genomes Elucidate Their Genetic Diversity and Vector Capacities.</title>
        <authorList>
            <consortium name="Tick Genome and Microbiome Consortium (TIGMIC)"/>
            <person name="Jia N."/>
            <person name="Wang J."/>
            <person name="Shi W."/>
            <person name="Du L."/>
            <person name="Sun Y."/>
            <person name="Zhan W."/>
            <person name="Jiang J.F."/>
            <person name="Wang Q."/>
            <person name="Zhang B."/>
            <person name="Ji P."/>
            <person name="Bell-Sakyi L."/>
            <person name="Cui X.M."/>
            <person name="Yuan T.T."/>
            <person name="Jiang B.G."/>
            <person name="Yang W.F."/>
            <person name="Lam T.T."/>
            <person name="Chang Q.C."/>
            <person name="Ding S.J."/>
            <person name="Wang X.J."/>
            <person name="Zhu J.G."/>
            <person name="Ruan X.D."/>
            <person name="Zhao L."/>
            <person name="Wei J.T."/>
            <person name="Ye R.Z."/>
            <person name="Que T.C."/>
            <person name="Du C.H."/>
            <person name="Zhou Y.H."/>
            <person name="Cheng J.X."/>
            <person name="Dai P.F."/>
            <person name="Guo W.B."/>
            <person name="Han X.H."/>
            <person name="Huang E.J."/>
            <person name="Li L.F."/>
            <person name="Wei W."/>
            <person name="Gao Y.C."/>
            <person name="Liu J.Z."/>
            <person name="Shao H.Z."/>
            <person name="Wang X."/>
            <person name="Wang C.C."/>
            <person name="Yang T.C."/>
            <person name="Huo Q.B."/>
            <person name="Li W."/>
            <person name="Chen H.Y."/>
            <person name="Chen S.E."/>
            <person name="Zhou L.G."/>
            <person name="Ni X.B."/>
            <person name="Tian J.H."/>
            <person name="Sheng Y."/>
            <person name="Liu T."/>
            <person name="Pan Y.S."/>
            <person name="Xia L.Y."/>
            <person name="Li J."/>
            <person name="Zhao F."/>
            <person name="Cao W.C."/>
        </authorList>
    </citation>
    <scope>NUCLEOTIDE SEQUENCE</scope>
    <source>
        <strain evidence="2">Rmic-2018</strain>
    </source>
</reference>
<evidence type="ECO:0000256" key="1">
    <source>
        <dbReference type="SAM" id="MobiDB-lite"/>
    </source>
</evidence>
<dbReference type="Proteomes" id="UP000821866">
    <property type="component" value="Chromosome 7"/>
</dbReference>
<accession>A0A9J6DE83</accession>
<feature type="region of interest" description="Disordered" evidence="1">
    <location>
        <begin position="1"/>
        <end position="52"/>
    </location>
</feature>
<gene>
    <name evidence="2" type="ORF">HPB51_000149</name>
</gene>
<dbReference type="EMBL" id="JABSTU010000009">
    <property type="protein sequence ID" value="KAH8020298.1"/>
    <property type="molecule type" value="Genomic_DNA"/>
</dbReference>
<reference evidence="2" key="2">
    <citation type="submission" date="2021-09" db="EMBL/GenBank/DDBJ databases">
        <authorList>
            <person name="Jia N."/>
            <person name="Wang J."/>
            <person name="Shi W."/>
            <person name="Du L."/>
            <person name="Sun Y."/>
            <person name="Zhan W."/>
            <person name="Jiang J."/>
            <person name="Wang Q."/>
            <person name="Zhang B."/>
            <person name="Ji P."/>
            <person name="Sakyi L.B."/>
            <person name="Cui X."/>
            <person name="Yuan T."/>
            <person name="Jiang B."/>
            <person name="Yang W."/>
            <person name="Lam T.T.-Y."/>
            <person name="Chang Q."/>
            <person name="Ding S."/>
            <person name="Wang X."/>
            <person name="Zhu J."/>
            <person name="Ruan X."/>
            <person name="Zhao L."/>
            <person name="Wei J."/>
            <person name="Que T."/>
            <person name="Du C."/>
            <person name="Cheng J."/>
            <person name="Dai P."/>
            <person name="Han X."/>
            <person name="Huang E."/>
            <person name="Gao Y."/>
            <person name="Liu J."/>
            <person name="Shao H."/>
            <person name="Ye R."/>
            <person name="Li L."/>
            <person name="Wei W."/>
            <person name="Wang X."/>
            <person name="Wang C."/>
            <person name="Huo Q."/>
            <person name="Li W."/>
            <person name="Guo W."/>
            <person name="Chen H."/>
            <person name="Chen S."/>
            <person name="Zhou L."/>
            <person name="Zhou L."/>
            <person name="Ni X."/>
            <person name="Tian J."/>
            <person name="Zhou Y."/>
            <person name="Sheng Y."/>
            <person name="Liu T."/>
            <person name="Pan Y."/>
            <person name="Xia L."/>
            <person name="Li J."/>
            <person name="Zhao F."/>
            <person name="Cao W."/>
        </authorList>
    </citation>
    <scope>NUCLEOTIDE SEQUENCE</scope>
    <source>
        <strain evidence="2">Rmic-2018</strain>
        <tissue evidence="2">Larvae</tissue>
    </source>
</reference>
<evidence type="ECO:0000313" key="3">
    <source>
        <dbReference type="Proteomes" id="UP000821866"/>
    </source>
</evidence>
<protein>
    <submittedName>
        <fullName evidence="2">Uncharacterized protein</fullName>
    </submittedName>
</protein>
<organism evidence="2 3">
    <name type="scientific">Rhipicephalus microplus</name>
    <name type="common">Cattle tick</name>
    <name type="synonym">Boophilus microplus</name>
    <dbReference type="NCBI Taxonomy" id="6941"/>
    <lineage>
        <taxon>Eukaryota</taxon>
        <taxon>Metazoa</taxon>
        <taxon>Ecdysozoa</taxon>
        <taxon>Arthropoda</taxon>
        <taxon>Chelicerata</taxon>
        <taxon>Arachnida</taxon>
        <taxon>Acari</taxon>
        <taxon>Parasitiformes</taxon>
        <taxon>Ixodida</taxon>
        <taxon>Ixodoidea</taxon>
        <taxon>Ixodidae</taxon>
        <taxon>Rhipicephalinae</taxon>
        <taxon>Rhipicephalus</taxon>
        <taxon>Boophilus</taxon>
    </lineage>
</organism>
<name>A0A9J6DE83_RHIMP</name>
<comment type="caution">
    <text evidence="2">The sequence shown here is derived from an EMBL/GenBank/DDBJ whole genome shotgun (WGS) entry which is preliminary data.</text>
</comment>
<proteinExistence type="predicted"/>
<sequence length="129" mass="14250">MSMQVSGDGEDVSFEELQSPDWTTAVNRQKVKTTPEATSKAPRVKPGAATVSQPCRLPTNVKKQVIAASKMPQLPKDYLWVIVRPRNGLDMRHVSQFKFAFALAQAANLGEEEIAEDVFVPMSCKTLQC</sequence>
<evidence type="ECO:0000313" key="2">
    <source>
        <dbReference type="EMBL" id="KAH8020298.1"/>
    </source>
</evidence>
<keyword evidence="3" id="KW-1185">Reference proteome</keyword>